<keyword evidence="1" id="KW-1133">Transmembrane helix</keyword>
<evidence type="ECO:0000313" key="2">
    <source>
        <dbReference type="EMBL" id="MBB5939238.1"/>
    </source>
</evidence>
<reference evidence="2 3" key="1">
    <citation type="submission" date="2020-08" db="EMBL/GenBank/DDBJ databases">
        <title>Genomic Encyclopedia of Type Strains, Phase III (KMG-III): the genomes of soil and plant-associated and newly described type strains.</title>
        <authorList>
            <person name="Whitman W."/>
        </authorList>
    </citation>
    <scope>NUCLEOTIDE SEQUENCE [LARGE SCALE GENOMIC DNA]</scope>
    <source>
        <strain evidence="2 3">CECT 8305</strain>
    </source>
</reference>
<protein>
    <submittedName>
        <fullName evidence="2">Uncharacterized protein</fullName>
    </submittedName>
</protein>
<dbReference type="RefSeq" id="WP_184577980.1">
    <property type="nucleotide sequence ID" value="NZ_JACHJL010000022.1"/>
</dbReference>
<gene>
    <name evidence="2" type="ORF">FHS42_006331</name>
</gene>
<evidence type="ECO:0000256" key="1">
    <source>
        <dbReference type="SAM" id="Phobius"/>
    </source>
</evidence>
<name>A0A7W9QGD9_9ACTN</name>
<comment type="caution">
    <text evidence="2">The sequence shown here is derived from an EMBL/GenBank/DDBJ whole genome shotgun (WGS) entry which is preliminary data.</text>
</comment>
<organism evidence="2 3">
    <name type="scientific">Streptomyces zagrosensis</name>
    <dbReference type="NCBI Taxonomy" id="1042984"/>
    <lineage>
        <taxon>Bacteria</taxon>
        <taxon>Bacillati</taxon>
        <taxon>Actinomycetota</taxon>
        <taxon>Actinomycetes</taxon>
        <taxon>Kitasatosporales</taxon>
        <taxon>Streptomycetaceae</taxon>
        <taxon>Streptomyces</taxon>
    </lineage>
</organism>
<evidence type="ECO:0000313" key="3">
    <source>
        <dbReference type="Proteomes" id="UP000588098"/>
    </source>
</evidence>
<dbReference type="EMBL" id="JACHJL010000022">
    <property type="protein sequence ID" value="MBB5939238.1"/>
    <property type="molecule type" value="Genomic_DNA"/>
</dbReference>
<feature type="transmembrane region" description="Helical" evidence="1">
    <location>
        <begin position="12"/>
        <end position="32"/>
    </location>
</feature>
<dbReference type="AlphaFoldDB" id="A0A7W9QGD9"/>
<keyword evidence="3" id="KW-1185">Reference proteome</keyword>
<proteinExistence type="predicted"/>
<keyword evidence="1" id="KW-0812">Transmembrane</keyword>
<sequence>MAERVRKNWKSIWIMASCAILFVLTAVIVNGLRDDKDSKYGEENWPAEDDVHVEETGEQRDGVVEVKAFIRNQLAGGCLYTVTMRASKKSGEEVGTGTIETVSVGARSEEYIFVSVPLSGSTGVEGPFVAEPVRVERAC</sequence>
<keyword evidence="1" id="KW-0472">Membrane</keyword>
<accession>A0A7W9QGD9</accession>
<dbReference type="Proteomes" id="UP000588098">
    <property type="component" value="Unassembled WGS sequence"/>
</dbReference>